<proteinExistence type="inferred from homology"/>
<evidence type="ECO:0000256" key="6">
    <source>
        <dbReference type="ARBA" id="ARBA00023239"/>
    </source>
</evidence>
<keyword evidence="10" id="KW-1185">Reference proteome</keyword>
<dbReference type="InterPro" id="IPR016104">
    <property type="entry name" value="Pyr-dep_his/arg-deCO2ase"/>
</dbReference>
<keyword evidence="7" id="KW-0670">Pyruvate</keyword>
<evidence type="ECO:0000256" key="4">
    <source>
        <dbReference type="ARBA" id="ARBA00014727"/>
    </source>
</evidence>
<comment type="catalytic activity">
    <reaction evidence="8">
        <text>L-arginine + H(+) = agmatine + CO2</text>
        <dbReference type="Rhea" id="RHEA:17641"/>
        <dbReference type="ChEBI" id="CHEBI:15378"/>
        <dbReference type="ChEBI" id="CHEBI:16526"/>
        <dbReference type="ChEBI" id="CHEBI:32682"/>
        <dbReference type="ChEBI" id="CHEBI:58145"/>
        <dbReference type="EC" id="4.1.1.19"/>
    </reaction>
</comment>
<evidence type="ECO:0000256" key="3">
    <source>
        <dbReference type="ARBA" id="ARBA00012426"/>
    </source>
</evidence>
<evidence type="ECO:0000256" key="8">
    <source>
        <dbReference type="ARBA" id="ARBA00049309"/>
    </source>
</evidence>
<sequence>MFIVITTAVGTGPTEIAAFDHALSIAGVNNYNLLCLSSVIPSKSKIIKQEGIITERLGSWGDRLYVVMAREITNSVNEEVYAGIGWIQAEDGRGLFVEHHGKSEASVKLDIKDSLTALRKHRSHIVFNEDQFVLQGARCDGSYTCALAIAIYQVSDWDNNPFYYK</sequence>
<dbReference type="AlphaFoldDB" id="A0A378JMY5"/>
<evidence type="ECO:0000256" key="2">
    <source>
        <dbReference type="ARBA" id="ARBA00008611"/>
    </source>
</evidence>
<dbReference type="Proteomes" id="UP000254794">
    <property type="component" value="Unassembled WGS sequence"/>
</dbReference>
<comment type="cofactor">
    <cofactor evidence="1">
        <name>pyruvate</name>
        <dbReference type="ChEBI" id="CHEBI:15361"/>
    </cofactor>
</comment>
<comment type="similarity">
    <text evidence="2">Belongs to the pyruvoyl-dependent arginine decarboxylase family.</text>
</comment>
<dbReference type="PANTHER" id="PTHR40438">
    <property type="entry name" value="PYRUVOYL-DEPENDENT ARGININE DECARBOXYLASE"/>
    <property type="match status" value="1"/>
</dbReference>
<dbReference type="GO" id="GO:0006527">
    <property type="term" value="P:L-arginine catabolic process"/>
    <property type="evidence" value="ECO:0007669"/>
    <property type="project" value="InterPro"/>
</dbReference>
<evidence type="ECO:0000256" key="1">
    <source>
        <dbReference type="ARBA" id="ARBA00001928"/>
    </source>
</evidence>
<evidence type="ECO:0000256" key="7">
    <source>
        <dbReference type="ARBA" id="ARBA00023317"/>
    </source>
</evidence>
<dbReference type="InterPro" id="IPR016105">
    <property type="entry name" value="Pyr-dep_his/arg-deCO2ase_sand"/>
</dbReference>
<protein>
    <recommendedName>
        <fullName evidence="4">Pyruvoyl-dependent arginine decarboxylase AaxB</fullName>
        <ecNumber evidence="3">4.1.1.19</ecNumber>
    </recommendedName>
</protein>
<name>A0A378JMY5_9GAMM</name>
<evidence type="ECO:0000256" key="5">
    <source>
        <dbReference type="ARBA" id="ARBA00022793"/>
    </source>
</evidence>
<dbReference type="SFLD" id="SFLDG01170">
    <property type="entry name" value="Pyruvoyl-dependent_arginine_de"/>
    <property type="match status" value="1"/>
</dbReference>
<gene>
    <name evidence="9" type="ORF">NCTC13316_02195</name>
</gene>
<keyword evidence="6" id="KW-0456">Lyase</keyword>
<evidence type="ECO:0000313" key="10">
    <source>
        <dbReference type="Proteomes" id="UP000254794"/>
    </source>
</evidence>
<dbReference type="EC" id="4.1.1.19" evidence="3"/>
<dbReference type="SUPFAM" id="SSF56271">
    <property type="entry name" value="Pyruvoyl-dependent histidine and arginine decarboxylases"/>
    <property type="match status" value="1"/>
</dbReference>
<dbReference type="InterPro" id="IPR002724">
    <property type="entry name" value="Pyruvoyl-dep_arg_deCO2ase"/>
</dbReference>
<reference evidence="9 10" key="1">
    <citation type="submission" date="2018-06" db="EMBL/GenBank/DDBJ databases">
        <authorList>
            <consortium name="Pathogen Informatics"/>
            <person name="Doyle S."/>
        </authorList>
    </citation>
    <scope>NUCLEOTIDE SEQUENCE [LARGE SCALE GENOMIC DNA]</scope>
    <source>
        <strain evidence="9 10">NCTC13316</strain>
    </source>
</reference>
<dbReference type="EMBL" id="UGOD01000001">
    <property type="protein sequence ID" value="STX52091.1"/>
    <property type="molecule type" value="Genomic_DNA"/>
</dbReference>
<accession>A0A378JMY5</accession>
<dbReference type="GO" id="GO:0008792">
    <property type="term" value="F:arginine decarboxylase activity"/>
    <property type="evidence" value="ECO:0007669"/>
    <property type="project" value="UniProtKB-EC"/>
</dbReference>
<dbReference type="OrthoDB" id="8780825at2"/>
<organism evidence="9 10">
    <name type="scientific">Legionella busanensis</name>
    <dbReference type="NCBI Taxonomy" id="190655"/>
    <lineage>
        <taxon>Bacteria</taxon>
        <taxon>Pseudomonadati</taxon>
        <taxon>Pseudomonadota</taxon>
        <taxon>Gammaproteobacteria</taxon>
        <taxon>Legionellales</taxon>
        <taxon>Legionellaceae</taxon>
        <taxon>Legionella</taxon>
    </lineage>
</organism>
<dbReference type="Gene3D" id="3.50.20.10">
    <property type="entry name" value="Pyruvoyl-Dependent Histidine Decarboxylase, subunit B"/>
    <property type="match status" value="1"/>
</dbReference>
<dbReference type="SFLD" id="SFLDS00055">
    <property type="entry name" value="Pyruvoyl-Dependent_Histidine/A"/>
    <property type="match status" value="1"/>
</dbReference>
<dbReference type="RefSeq" id="WP_115331678.1">
    <property type="nucleotide sequence ID" value="NZ_CAAAHP010000002.1"/>
</dbReference>
<keyword evidence="5" id="KW-0210">Decarboxylase</keyword>
<evidence type="ECO:0000313" key="9">
    <source>
        <dbReference type="EMBL" id="STX52091.1"/>
    </source>
</evidence>
<dbReference type="PANTHER" id="PTHR40438:SF1">
    <property type="entry name" value="PYRUVOYL-DEPENDENT ARGININE DECARBOXYLASE"/>
    <property type="match status" value="1"/>
</dbReference>
<dbReference type="Pfam" id="PF01862">
    <property type="entry name" value="PvlArgDC"/>
    <property type="match status" value="1"/>
</dbReference>